<accession>B3QZN1</accession>
<dbReference type="InterPro" id="IPR036157">
    <property type="entry name" value="dUTPase-like_sf"/>
</dbReference>
<dbReference type="EC" id="3.6.1.23" evidence="2"/>
<evidence type="ECO:0000256" key="1">
    <source>
        <dbReference type="ARBA" id="ARBA00006581"/>
    </source>
</evidence>
<dbReference type="NCBIfam" id="TIGR00576">
    <property type="entry name" value="dut"/>
    <property type="match status" value="1"/>
</dbReference>
<dbReference type="CDD" id="cd07557">
    <property type="entry name" value="trimeric_dUTPase"/>
    <property type="match status" value="1"/>
</dbReference>
<evidence type="ECO:0000256" key="5">
    <source>
        <dbReference type="ARBA" id="ARBA00047686"/>
    </source>
</evidence>
<keyword evidence="3 7" id="KW-0378">Hydrolase</keyword>
<evidence type="ECO:0000256" key="4">
    <source>
        <dbReference type="ARBA" id="ARBA00023080"/>
    </source>
</evidence>
<dbReference type="HOGENOM" id="CLU_068508_0_0_14"/>
<gene>
    <name evidence="7" type="primary">dut</name>
    <name evidence="7" type="ordered locus">ATP_00231</name>
</gene>
<dbReference type="PANTHER" id="PTHR11241:SF0">
    <property type="entry name" value="DEOXYURIDINE 5'-TRIPHOSPHATE NUCLEOTIDOHYDROLASE"/>
    <property type="match status" value="1"/>
</dbReference>
<sequence>MKKNQRYFEIISNYTNHNIKIPQRQTKFSAGYDLESAEDIIFQPKEIKLVPTGVKAYFEPEEFLIICIRSSVPIKKKLILSNGVGIIDHDYYNNKENEGHIFISLYNFTNETIKINKGERIAQGIFQKYYLVTEKIDNNKISNNKRKGGFGSTNY</sequence>
<keyword evidence="4" id="KW-0546">Nucleotide metabolism</keyword>
<keyword evidence="8" id="KW-1185">Reference proteome</keyword>
<dbReference type="PANTHER" id="PTHR11241">
    <property type="entry name" value="DEOXYURIDINE 5'-TRIPHOSPHATE NUCLEOTIDOHYDROLASE"/>
    <property type="match status" value="1"/>
</dbReference>
<protein>
    <recommendedName>
        <fullName evidence="2">dUTP diphosphatase</fullName>
        <ecNumber evidence="2">3.6.1.23</ecNumber>
    </recommendedName>
</protein>
<dbReference type="GO" id="GO:0046081">
    <property type="term" value="P:dUTP catabolic process"/>
    <property type="evidence" value="ECO:0007669"/>
    <property type="project" value="InterPro"/>
</dbReference>
<dbReference type="EMBL" id="CU469464">
    <property type="protein sequence ID" value="CAP18418.1"/>
    <property type="molecule type" value="Genomic_DNA"/>
</dbReference>
<comment type="catalytic activity">
    <reaction evidence="5">
        <text>dUTP + H2O = dUMP + diphosphate + H(+)</text>
        <dbReference type="Rhea" id="RHEA:10248"/>
        <dbReference type="ChEBI" id="CHEBI:15377"/>
        <dbReference type="ChEBI" id="CHEBI:15378"/>
        <dbReference type="ChEBI" id="CHEBI:33019"/>
        <dbReference type="ChEBI" id="CHEBI:61555"/>
        <dbReference type="ChEBI" id="CHEBI:246422"/>
        <dbReference type="EC" id="3.6.1.23"/>
    </reaction>
</comment>
<evidence type="ECO:0000313" key="8">
    <source>
        <dbReference type="Proteomes" id="UP000002020"/>
    </source>
</evidence>
<evidence type="ECO:0000313" key="7">
    <source>
        <dbReference type="EMBL" id="CAP18418.1"/>
    </source>
</evidence>
<reference evidence="7 8" key="1">
    <citation type="journal article" date="2008" name="BMC Genomics">
        <title>The linear chromosome of the plant-pathogenic mycoplasma 'Candidatus Phytoplasma mali'.</title>
        <authorList>
            <person name="Kube M."/>
            <person name="Schneider B."/>
            <person name="Kuhl H."/>
            <person name="Dandekar T."/>
            <person name="Heitmann K."/>
            <person name="Migdoll A.M."/>
            <person name="Reinhardt R."/>
            <person name="Seemueller E."/>
        </authorList>
    </citation>
    <scope>NUCLEOTIDE SEQUENCE [LARGE SCALE GENOMIC DNA]</scope>
    <source>
        <strain evidence="7 8">AT</strain>
    </source>
</reference>
<evidence type="ECO:0000256" key="3">
    <source>
        <dbReference type="ARBA" id="ARBA00022801"/>
    </source>
</evidence>
<dbReference type="InterPro" id="IPR033704">
    <property type="entry name" value="dUTPase_trimeric"/>
</dbReference>
<dbReference type="STRING" id="37692.ATP_00231"/>
<dbReference type="GO" id="GO:0004170">
    <property type="term" value="F:dUTP diphosphatase activity"/>
    <property type="evidence" value="ECO:0007669"/>
    <property type="project" value="UniProtKB-EC"/>
</dbReference>
<dbReference type="InterPro" id="IPR029054">
    <property type="entry name" value="dUTPase-like"/>
</dbReference>
<dbReference type="GO" id="GO:0000287">
    <property type="term" value="F:magnesium ion binding"/>
    <property type="evidence" value="ECO:0007669"/>
    <property type="project" value="InterPro"/>
</dbReference>
<name>B3QZN1_PHYMT</name>
<feature type="domain" description="dUTPase-like" evidence="6">
    <location>
        <begin position="18"/>
        <end position="153"/>
    </location>
</feature>
<dbReference type="AlphaFoldDB" id="B3QZN1"/>
<dbReference type="KEGG" id="pml:ATP_00231"/>
<comment type="similarity">
    <text evidence="1">Belongs to the dUTPase family.</text>
</comment>
<evidence type="ECO:0000256" key="2">
    <source>
        <dbReference type="ARBA" id="ARBA00012379"/>
    </source>
</evidence>
<organism evidence="7 8">
    <name type="scientific">Phytoplasma mali (strain AT)</name>
    <dbReference type="NCBI Taxonomy" id="482235"/>
    <lineage>
        <taxon>Bacteria</taxon>
        <taxon>Bacillati</taxon>
        <taxon>Mycoplasmatota</taxon>
        <taxon>Mollicutes</taxon>
        <taxon>Acholeplasmatales</taxon>
        <taxon>Acholeplasmataceae</taxon>
        <taxon>Candidatus Phytoplasma</taxon>
        <taxon>16SrX (Apple proliferation group)</taxon>
    </lineage>
</organism>
<dbReference type="InterPro" id="IPR008181">
    <property type="entry name" value="dUTPase"/>
</dbReference>
<evidence type="ECO:0000259" key="6">
    <source>
        <dbReference type="Pfam" id="PF00692"/>
    </source>
</evidence>
<dbReference type="Gene3D" id="2.70.40.10">
    <property type="match status" value="1"/>
</dbReference>
<dbReference type="SUPFAM" id="SSF51283">
    <property type="entry name" value="dUTPase-like"/>
    <property type="match status" value="1"/>
</dbReference>
<proteinExistence type="inferred from homology"/>
<dbReference type="Proteomes" id="UP000002020">
    <property type="component" value="Chromosome"/>
</dbReference>
<dbReference type="Pfam" id="PF00692">
    <property type="entry name" value="dUTPase"/>
    <property type="match status" value="1"/>
</dbReference>
<dbReference type="GO" id="GO:0006226">
    <property type="term" value="P:dUMP biosynthetic process"/>
    <property type="evidence" value="ECO:0007669"/>
    <property type="project" value="InterPro"/>
</dbReference>
<dbReference type="eggNOG" id="COG0756">
    <property type="taxonomic scope" value="Bacteria"/>
</dbReference>